<proteinExistence type="predicted"/>
<dbReference type="AlphaFoldDB" id="A0A8B6E5T1"/>
<dbReference type="Pfam" id="PF00098">
    <property type="entry name" value="zf-CCHC"/>
    <property type="match status" value="1"/>
</dbReference>
<evidence type="ECO:0000256" key="2">
    <source>
        <dbReference type="SAM" id="MobiDB-lite"/>
    </source>
</evidence>
<reference evidence="4" key="1">
    <citation type="submission" date="2018-11" db="EMBL/GenBank/DDBJ databases">
        <authorList>
            <person name="Alioto T."/>
            <person name="Alioto T."/>
        </authorList>
    </citation>
    <scope>NUCLEOTIDE SEQUENCE</scope>
</reference>
<protein>
    <recommendedName>
        <fullName evidence="3">CCHC-type domain-containing protein</fullName>
    </recommendedName>
</protein>
<dbReference type="InterPro" id="IPR036875">
    <property type="entry name" value="Znf_CCHC_sf"/>
</dbReference>
<feature type="region of interest" description="Disordered" evidence="2">
    <location>
        <begin position="131"/>
        <end position="153"/>
    </location>
</feature>
<dbReference type="EMBL" id="UYJE01004555">
    <property type="protein sequence ID" value="VDI29051.1"/>
    <property type="molecule type" value="Genomic_DNA"/>
</dbReference>
<dbReference type="Gene3D" id="4.10.60.10">
    <property type="entry name" value="Zinc finger, CCHC-type"/>
    <property type="match status" value="1"/>
</dbReference>
<dbReference type="GO" id="GO:0003676">
    <property type="term" value="F:nucleic acid binding"/>
    <property type="evidence" value="ECO:0007669"/>
    <property type="project" value="InterPro"/>
</dbReference>
<dbReference type="PROSITE" id="PS50158">
    <property type="entry name" value="ZF_CCHC"/>
    <property type="match status" value="1"/>
</dbReference>
<name>A0A8B6E5T1_MYTGA</name>
<keyword evidence="5" id="KW-1185">Reference proteome</keyword>
<dbReference type="OrthoDB" id="430476at2759"/>
<evidence type="ECO:0000313" key="5">
    <source>
        <dbReference type="Proteomes" id="UP000596742"/>
    </source>
</evidence>
<gene>
    <name evidence="4" type="ORF">MGAL_10B013991</name>
</gene>
<evidence type="ECO:0000259" key="3">
    <source>
        <dbReference type="PROSITE" id="PS50158"/>
    </source>
</evidence>
<dbReference type="GO" id="GO:0008270">
    <property type="term" value="F:zinc ion binding"/>
    <property type="evidence" value="ECO:0007669"/>
    <property type="project" value="UniProtKB-KW"/>
</dbReference>
<feature type="region of interest" description="Disordered" evidence="2">
    <location>
        <begin position="89"/>
        <end position="109"/>
    </location>
</feature>
<keyword evidence="1" id="KW-0862">Zinc</keyword>
<sequence>MRLRIKQSRPKGLNDTIRLAVELEAYNKAESRTMKSMGHLRQTTSDERTEASNSPDTVVSMENIATWMQTMENNLQSLTKDMMTLKDLNSQKKFQPRVETYNTQSNRKRGGPCLSCGEIGHFARNCPNSIKKQNALGGYTKGPDTDGSVADKD</sequence>
<organism evidence="4 5">
    <name type="scientific">Mytilus galloprovincialis</name>
    <name type="common">Mediterranean mussel</name>
    <dbReference type="NCBI Taxonomy" id="29158"/>
    <lineage>
        <taxon>Eukaryota</taxon>
        <taxon>Metazoa</taxon>
        <taxon>Spiralia</taxon>
        <taxon>Lophotrochozoa</taxon>
        <taxon>Mollusca</taxon>
        <taxon>Bivalvia</taxon>
        <taxon>Autobranchia</taxon>
        <taxon>Pteriomorphia</taxon>
        <taxon>Mytilida</taxon>
        <taxon>Mytiloidea</taxon>
        <taxon>Mytilidae</taxon>
        <taxon>Mytilinae</taxon>
        <taxon>Mytilus</taxon>
    </lineage>
</organism>
<feature type="region of interest" description="Disordered" evidence="2">
    <location>
        <begin position="34"/>
        <end position="58"/>
    </location>
</feature>
<feature type="domain" description="CCHC-type" evidence="3">
    <location>
        <begin position="113"/>
        <end position="128"/>
    </location>
</feature>
<dbReference type="SUPFAM" id="SSF57756">
    <property type="entry name" value="Retrovirus zinc finger-like domains"/>
    <property type="match status" value="1"/>
</dbReference>
<evidence type="ECO:0000256" key="1">
    <source>
        <dbReference type="PROSITE-ProRule" id="PRU00047"/>
    </source>
</evidence>
<dbReference type="SMART" id="SM00343">
    <property type="entry name" value="ZnF_C2HC"/>
    <property type="match status" value="1"/>
</dbReference>
<keyword evidence="1" id="KW-0863">Zinc-finger</keyword>
<keyword evidence="1" id="KW-0479">Metal-binding</keyword>
<comment type="caution">
    <text evidence="4">The sequence shown here is derived from an EMBL/GenBank/DDBJ whole genome shotgun (WGS) entry which is preliminary data.</text>
</comment>
<evidence type="ECO:0000313" key="4">
    <source>
        <dbReference type="EMBL" id="VDI29051.1"/>
    </source>
</evidence>
<dbReference type="Proteomes" id="UP000596742">
    <property type="component" value="Unassembled WGS sequence"/>
</dbReference>
<dbReference type="InterPro" id="IPR001878">
    <property type="entry name" value="Znf_CCHC"/>
</dbReference>
<accession>A0A8B6E5T1</accession>